<feature type="compositionally biased region" description="Acidic residues" evidence="12">
    <location>
        <begin position="27"/>
        <end position="49"/>
    </location>
</feature>
<reference evidence="14 15" key="1">
    <citation type="journal article" date="2011" name="Proc. Natl. Acad. Sci. U.S.A.">
        <title>Evolutionary erosion of yeast sex chromosomes by mating-type switching accidents.</title>
        <authorList>
            <person name="Gordon J.L."/>
            <person name="Armisen D."/>
            <person name="Proux-Wera E."/>
            <person name="Oheigeartaigh S.S."/>
            <person name="Byrne K.P."/>
            <person name="Wolfe K.H."/>
        </authorList>
    </citation>
    <scope>NUCLEOTIDE SEQUENCE [LARGE SCALE GENOMIC DNA]</scope>
    <source>
        <strain evidence="15">ATCC 76901 / BCRC 22586 / CBS 4309 / NBRC 1992 / NRRL Y-12630</strain>
    </source>
</reference>
<dbReference type="EMBL" id="HE576752">
    <property type="protein sequence ID" value="CCC67723.1"/>
    <property type="molecule type" value="Genomic_DNA"/>
</dbReference>
<dbReference type="PIRSF" id="PIRSF036947">
    <property type="entry name" value="Spt6"/>
    <property type="match status" value="1"/>
</dbReference>
<dbReference type="Pfam" id="PF21710">
    <property type="entry name" value="Spt6_S1"/>
    <property type="match status" value="1"/>
</dbReference>
<dbReference type="InterPro" id="IPR012337">
    <property type="entry name" value="RNaseH-like_sf"/>
</dbReference>
<dbReference type="InterPro" id="IPR036860">
    <property type="entry name" value="SH2_dom_sf"/>
</dbReference>
<evidence type="ECO:0000256" key="3">
    <source>
        <dbReference type="ARBA" id="ARBA00009253"/>
    </source>
</evidence>
<feature type="region of interest" description="Disordered" evidence="12">
    <location>
        <begin position="1"/>
        <end position="228"/>
    </location>
</feature>
<gene>
    <name evidence="14" type="primary">NCAS0A11650</name>
    <name evidence="14" type="ordered locus">NCAS_0A11650</name>
</gene>
<keyword evidence="7 10" id="KW-0804">Transcription</keyword>
<evidence type="ECO:0000256" key="5">
    <source>
        <dbReference type="ARBA" id="ARBA00022454"/>
    </source>
</evidence>
<dbReference type="InterPro" id="IPR037027">
    <property type="entry name" value="YqgF/RNaseH-like_dom_sf"/>
</dbReference>
<evidence type="ECO:0000256" key="1">
    <source>
        <dbReference type="ARBA" id="ARBA00004123"/>
    </source>
</evidence>
<dbReference type="GO" id="GO:0031491">
    <property type="term" value="F:nucleosome binding"/>
    <property type="evidence" value="ECO:0007669"/>
    <property type="project" value="EnsemblFungi"/>
</dbReference>
<feature type="compositionally biased region" description="Acidic residues" evidence="12">
    <location>
        <begin position="150"/>
        <end position="162"/>
    </location>
</feature>
<accession>G0V8C5</accession>
<dbReference type="HOGENOM" id="CLU_001680_0_1_1"/>
<dbReference type="InterPro" id="IPR023319">
    <property type="entry name" value="Tex-like_HTH_dom_sf"/>
</dbReference>
<organism evidence="14 15">
    <name type="scientific">Naumovozyma castellii</name>
    <name type="common">Yeast</name>
    <name type="synonym">Saccharomyces castellii</name>
    <dbReference type="NCBI Taxonomy" id="27288"/>
    <lineage>
        <taxon>Eukaryota</taxon>
        <taxon>Fungi</taxon>
        <taxon>Dikarya</taxon>
        <taxon>Ascomycota</taxon>
        <taxon>Saccharomycotina</taxon>
        <taxon>Saccharomycetes</taxon>
        <taxon>Saccharomycetales</taxon>
        <taxon>Saccharomycetaceae</taxon>
        <taxon>Naumovozyma</taxon>
    </lineage>
</organism>
<dbReference type="InterPro" id="IPR049540">
    <property type="entry name" value="Spt6-like_S1"/>
</dbReference>
<dbReference type="CDD" id="cd09928">
    <property type="entry name" value="SH2_Cterm_SPT6_like"/>
    <property type="match status" value="1"/>
</dbReference>
<dbReference type="GO" id="GO:0016973">
    <property type="term" value="P:poly(A)+ mRNA export from nucleus"/>
    <property type="evidence" value="ECO:0007669"/>
    <property type="project" value="EnsemblFungi"/>
</dbReference>
<dbReference type="CDD" id="cd09918">
    <property type="entry name" value="SH2_Nterm_SPT6_like"/>
    <property type="match status" value="1"/>
</dbReference>
<keyword evidence="6 11" id="KW-0727">SH2 domain</keyword>
<dbReference type="Pfam" id="PF14632">
    <property type="entry name" value="SPT6_acidic"/>
    <property type="match status" value="1"/>
</dbReference>
<feature type="compositionally biased region" description="Basic and acidic residues" evidence="12">
    <location>
        <begin position="1"/>
        <end position="26"/>
    </location>
</feature>
<dbReference type="FunFam" id="1.10.150.850:FF:000001">
    <property type="entry name" value="Transcription elongation factor spt6"/>
    <property type="match status" value="1"/>
</dbReference>
<dbReference type="InterPro" id="IPR055179">
    <property type="entry name" value="Tex-like_central_region"/>
</dbReference>
<evidence type="ECO:0000313" key="14">
    <source>
        <dbReference type="EMBL" id="CCC67723.1"/>
    </source>
</evidence>
<dbReference type="InterPro" id="IPR028083">
    <property type="entry name" value="Spt6_acidic_N_dom"/>
</dbReference>
<dbReference type="GO" id="GO:0000082">
    <property type="term" value="P:G1/S transition of mitotic cell cycle"/>
    <property type="evidence" value="ECO:0007669"/>
    <property type="project" value="EnsemblFungi"/>
</dbReference>
<dbReference type="Gene3D" id="1.10.150.850">
    <property type="entry name" value="Spt6, helix-hairpin-helix domain"/>
    <property type="match status" value="1"/>
</dbReference>
<evidence type="ECO:0000256" key="2">
    <source>
        <dbReference type="ARBA" id="ARBA00004286"/>
    </source>
</evidence>
<dbReference type="GO" id="GO:0003677">
    <property type="term" value="F:DNA binding"/>
    <property type="evidence" value="ECO:0007669"/>
    <property type="project" value="InterPro"/>
</dbReference>
<comment type="function">
    <text evidence="10">Plays a role in maintenance of chromatin structure during RNA polymerase II transcription elongation thereby repressing transcription initiation from cryptic promoters. Mediates the reassembly of nucleosomes onto the promoters of at least a selected set of genes during repression; the nucleosome reassembly is essential for transcriptional repression.</text>
</comment>
<dbReference type="STRING" id="1064592.G0V8C5"/>
<evidence type="ECO:0000256" key="10">
    <source>
        <dbReference type="PIRNR" id="PIRNR036947"/>
    </source>
</evidence>
<dbReference type="Pfam" id="PF22706">
    <property type="entry name" value="Tex_central_region"/>
    <property type="match status" value="1"/>
</dbReference>
<dbReference type="GO" id="GO:0000122">
    <property type="term" value="P:negative regulation of transcription by RNA polymerase II"/>
    <property type="evidence" value="ECO:0007669"/>
    <property type="project" value="EnsemblFungi"/>
</dbReference>
<dbReference type="PANTHER" id="PTHR10145">
    <property type="entry name" value="TRANSCRIPTION ELONGATION FACTOR SPT6"/>
    <property type="match status" value="1"/>
</dbReference>
<dbReference type="InParanoid" id="G0V8C5"/>
<dbReference type="GeneID" id="96901202"/>
<dbReference type="GO" id="GO:0140673">
    <property type="term" value="P:transcription elongation-coupled chromatin remodeling"/>
    <property type="evidence" value="ECO:0007669"/>
    <property type="project" value="EnsemblFungi"/>
</dbReference>
<dbReference type="Pfam" id="PF14641">
    <property type="entry name" value="HTH_44"/>
    <property type="match status" value="1"/>
</dbReference>
<keyword evidence="8 10" id="KW-0539">Nucleus</keyword>
<dbReference type="GO" id="GO:0042393">
    <property type="term" value="F:histone binding"/>
    <property type="evidence" value="ECO:0007669"/>
    <property type="project" value="EnsemblFungi"/>
</dbReference>
<dbReference type="InterPro" id="IPR000980">
    <property type="entry name" value="SH2"/>
</dbReference>
<dbReference type="FunFam" id="1.10.10.650:FF:000007">
    <property type="entry name" value="Transcription elongation factor Spt6"/>
    <property type="match status" value="1"/>
</dbReference>
<dbReference type="InterPro" id="IPR010994">
    <property type="entry name" value="RuvA_2-like"/>
</dbReference>
<dbReference type="GO" id="GO:0031440">
    <property type="term" value="P:regulation of mRNA 3'-end processing"/>
    <property type="evidence" value="ECO:0007669"/>
    <property type="project" value="EnsemblFungi"/>
</dbReference>
<evidence type="ECO:0000256" key="6">
    <source>
        <dbReference type="ARBA" id="ARBA00022999"/>
    </source>
</evidence>
<feature type="compositionally biased region" description="Polar residues" evidence="12">
    <location>
        <begin position="131"/>
        <end position="145"/>
    </location>
</feature>
<comment type="subcellular location">
    <subcellularLocation>
        <location evidence="2">Chromosome</location>
    </subcellularLocation>
    <subcellularLocation>
        <location evidence="1 10">Nucleus</location>
    </subcellularLocation>
</comment>
<evidence type="ECO:0000256" key="7">
    <source>
        <dbReference type="ARBA" id="ARBA00023163"/>
    </source>
</evidence>
<dbReference type="InterPro" id="IPR028088">
    <property type="entry name" value="Spt6_HTH_DNA-bd_dom"/>
</dbReference>
<dbReference type="InterPro" id="IPR035018">
    <property type="entry name" value="Spt6_SH2_C"/>
</dbReference>
<dbReference type="SUPFAM" id="SSF55550">
    <property type="entry name" value="SH2 domain"/>
    <property type="match status" value="1"/>
</dbReference>
<evidence type="ECO:0000256" key="12">
    <source>
        <dbReference type="SAM" id="MobiDB-lite"/>
    </source>
</evidence>
<dbReference type="OrthoDB" id="995477at2759"/>
<feature type="domain" description="SH2" evidence="13">
    <location>
        <begin position="1253"/>
        <end position="1350"/>
    </location>
</feature>
<comment type="similarity">
    <text evidence="3 10">Belongs to the SPT6 family.</text>
</comment>
<dbReference type="PROSITE" id="PS50001">
    <property type="entry name" value="SH2"/>
    <property type="match status" value="1"/>
</dbReference>
<dbReference type="FunFam" id="3.30.505.10:FF:000065">
    <property type="entry name" value="Transcription elongation factor SPT6"/>
    <property type="match status" value="1"/>
</dbReference>
<dbReference type="FunCoup" id="G0V8C5">
    <property type="interactions" value="1328"/>
</dbReference>
<feature type="compositionally biased region" description="Basic residues" evidence="12">
    <location>
        <begin position="74"/>
        <end position="83"/>
    </location>
</feature>
<dbReference type="InterPro" id="IPR042066">
    <property type="entry name" value="Spt6_death-like"/>
</dbReference>
<comment type="function">
    <text evidence="9">Histone H3-H4 chaperone that plays a role in maintenance of chromatin structure during RNA polymerase II transcription elongation thereby repressing transcription initiation from cryptic promoters. Mediates the reassembly of nucleosomes onto the promoters of at least a selected set of genes during repression; the nucleosome reassembly is essential for transcriptional repression. Essential for viability.</text>
</comment>
<keyword evidence="5" id="KW-0158">Chromosome</keyword>
<dbReference type="KEGG" id="ncs:NCAS_0A11650"/>
<dbReference type="Pfam" id="PF14633">
    <property type="entry name" value="SH2_2"/>
    <property type="match status" value="1"/>
</dbReference>
<dbReference type="GO" id="GO:0006334">
    <property type="term" value="P:nucleosome assembly"/>
    <property type="evidence" value="ECO:0007669"/>
    <property type="project" value="EnsemblFungi"/>
</dbReference>
<dbReference type="GO" id="GO:0008023">
    <property type="term" value="C:transcription elongation factor complex"/>
    <property type="evidence" value="ECO:0007669"/>
    <property type="project" value="TreeGrafter"/>
</dbReference>
<dbReference type="SUPFAM" id="SSF158832">
    <property type="entry name" value="Tex N-terminal region-like"/>
    <property type="match status" value="1"/>
</dbReference>
<evidence type="ECO:0000256" key="8">
    <source>
        <dbReference type="ARBA" id="ARBA00023242"/>
    </source>
</evidence>
<dbReference type="GO" id="GO:0033554">
    <property type="term" value="P:cellular response to stress"/>
    <property type="evidence" value="ECO:0007669"/>
    <property type="project" value="EnsemblFungi"/>
</dbReference>
<evidence type="ECO:0000256" key="9">
    <source>
        <dbReference type="ARBA" id="ARBA00093389"/>
    </source>
</evidence>
<dbReference type="SUPFAM" id="SSF53098">
    <property type="entry name" value="Ribonuclease H-like"/>
    <property type="match status" value="1"/>
</dbReference>
<dbReference type="PANTHER" id="PTHR10145:SF6">
    <property type="entry name" value="TRANSCRIPTION ELONGATION FACTOR SPT6"/>
    <property type="match status" value="1"/>
</dbReference>
<reference key="2">
    <citation type="submission" date="2011-08" db="EMBL/GenBank/DDBJ databases">
        <title>Genome sequence of Naumovozyma castellii.</title>
        <authorList>
            <person name="Gordon J.L."/>
            <person name="Armisen D."/>
            <person name="Proux-Wera E."/>
            <person name="OhEigeartaigh S.S."/>
            <person name="Byrne K.P."/>
            <person name="Wolfe K.H."/>
        </authorList>
    </citation>
    <scope>NUCLEOTIDE SEQUENCE</scope>
    <source>
        <strain>Type strain:CBS 4309</strain>
    </source>
</reference>
<dbReference type="Gene3D" id="1.10.3500.10">
    <property type="entry name" value="Tex N-terminal region-like"/>
    <property type="match status" value="2"/>
</dbReference>
<dbReference type="Pfam" id="PF14639">
    <property type="entry name" value="YqgF"/>
    <property type="match status" value="1"/>
</dbReference>
<keyword evidence="15" id="KW-1185">Reference proteome</keyword>
<dbReference type="FunFam" id="1.10.10.2740:FF:000002">
    <property type="entry name" value="Transcription elongation factor Spt6"/>
    <property type="match status" value="1"/>
</dbReference>
<dbReference type="InterPro" id="IPR035019">
    <property type="entry name" value="Spt6_SH2_N"/>
</dbReference>
<dbReference type="RefSeq" id="XP_003674104.1">
    <property type="nucleotide sequence ID" value="XM_003674056.1"/>
</dbReference>
<dbReference type="SMART" id="SM00732">
    <property type="entry name" value="YqgFc"/>
    <property type="match status" value="1"/>
</dbReference>
<dbReference type="SMART" id="SM00252">
    <property type="entry name" value="SH2"/>
    <property type="match status" value="1"/>
</dbReference>
<dbReference type="InterPro" id="IPR028231">
    <property type="entry name" value="Spt6_YqgF"/>
</dbReference>
<dbReference type="GO" id="GO:0005721">
    <property type="term" value="C:pericentric heterochromatin"/>
    <property type="evidence" value="ECO:0007669"/>
    <property type="project" value="EnsemblFungi"/>
</dbReference>
<dbReference type="InterPro" id="IPR006641">
    <property type="entry name" value="YqgF/RNaseH-like_dom"/>
</dbReference>
<dbReference type="SUPFAM" id="SSF47781">
    <property type="entry name" value="RuvA domain 2-like"/>
    <property type="match status" value="1"/>
</dbReference>
<dbReference type="Gene3D" id="1.10.10.650">
    <property type="entry name" value="RuvA domain 2-like"/>
    <property type="match status" value="1"/>
</dbReference>
<dbReference type="Gene3D" id="3.30.420.140">
    <property type="entry name" value="YqgF/RNase H-like domain"/>
    <property type="match status" value="1"/>
</dbReference>
<dbReference type="Gene3D" id="3.30.505.10">
    <property type="entry name" value="SH2 domain"/>
    <property type="match status" value="2"/>
</dbReference>
<dbReference type="eggNOG" id="KOG1856">
    <property type="taxonomic scope" value="Eukaryota"/>
</dbReference>
<name>G0V8C5_NAUCA</name>
<dbReference type="OMA" id="GYFYLCF"/>
<evidence type="ECO:0000256" key="4">
    <source>
        <dbReference type="ARBA" id="ARBA00020248"/>
    </source>
</evidence>
<dbReference type="GO" id="GO:0001073">
    <property type="term" value="F:transcription antitermination factor activity, DNA binding"/>
    <property type="evidence" value="ECO:0007669"/>
    <property type="project" value="EnsemblFungi"/>
</dbReference>
<dbReference type="InterPro" id="IPR017072">
    <property type="entry name" value="TF_Spt6"/>
</dbReference>
<evidence type="ECO:0000313" key="15">
    <source>
        <dbReference type="Proteomes" id="UP000001640"/>
    </source>
</evidence>
<feature type="compositionally biased region" description="Acidic residues" evidence="12">
    <location>
        <begin position="189"/>
        <end position="206"/>
    </location>
</feature>
<feature type="compositionally biased region" description="Acidic residues" evidence="12">
    <location>
        <begin position="87"/>
        <end position="99"/>
    </location>
</feature>
<dbReference type="GO" id="GO:0000791">
    <property type="term" value="C:euchromatin"/>
    <property type="evidence" value="ECO:0007669"/>
    <property type="project" value="EnsemblFungi"/>
</dbReference>
<dbReference type="GO" id="GO:0032968">
    <property type="term" value="P:positive regulation of transcription elongation by RNA polymerase II"/>
    <property type="evidence" value="ECO:0007669"/>
    <property type="project" value="EnsemblFungi"/>
</dbReference>
<sequence>MEEDKSDNIVARDDEVAQDVEDKPPSDEEEGEDVFDSSEEDADLDEDEDEARKIKEGFIVDDEDEDDQVEGGVSKRRRKHKRRQREEEDDRLSEDDLDLLMENAGVRRNQETASSGRLKRLKREGEDETTSEGTQQEVQKTQSATKLDDFFSEDENEEEEHTVDDTRRPDYNNNEEDHENRNRKSGMLDELDDFIEEDEFSDEDEETRQQRLEEKKRMRDQRMKQPTQITGLSSDKIDEMYDIFGDGHDYDWALEIENEELEQGTLDDLDAEEEGEFGEQTGASKAKKKITLQDIYDLQDLKKNLMTEEDMIIRKTDIPERFQEIREGLVNYGELSLEDQELETNWISDKISLDKNFDASYDLTEFKEAVGNSIKFINQDNLEVPFIYAYRRNYIASKDKDGFVLTEDDLWDIVDLDIEFHSIIYKRDYVKRFYKELNVVDSMVDEYFRNQNAASIAELNSLQDIYDYLEFTYAQEINEVLLGNTETNGKKHLKNSSYEKFKASELYNAIKDIGVTAEQVGENIISQHQIHIAVDHPSLKPREVIESILNANSGDLQVFTSNFKLAIDTVQKYFALELSKNTKIREKVRSDFYKYYLADVVLTSKGKREIQRGSLYEDIKYAINRTPMHFRRDPDVFLRMLEAENLNLLSVKLHMSSQAQYIDHMFQIALETTNTSELATEWNNFRKSAFKQALDKIFKDISREIKDDLAKTCQKLVAKTVRHKFMTKLDQAPFIPNIKDPKIPKLLTLTCGQGRFGADAIMAVYVNRKGDFVKDFKIVDNPFDKMNPQNFEDTLDNIIQTCQPNAIGINGPNPKTQKFFKRLQEVIHKKQIVDNRGHSIPIVYIDDEVAIRYQHSDRGAQEFPNKPPLIKYCIALARYMQSPLLEYSNLATEELTSLSIHPHQSLLPQAMLVKALETAFVDIVNLVGIEVNKATDNPYYASALKYISGFGKRKAIDFLESLQRLNEPLLARQQLITHNILHKTIFMNSAGFLYISWNEKRQKYEDLEHDQLDSTRIHPEDYHLATKVAADALEYDPDAIAEKEDQGTMSEFIEYLREDPDRRTKLESLNLESYAEELEKKTGQRKLNNLNTIVLELLDGFEELRNDFHPLQGDEIFQSLTGETEKTFFKGCIIPVRVERFWHNDIICTTNSEVECVVNAQRHLGAQLKRPAEELYEVGRTYPAKVIFIDYANITAEVSLLEHDVKHQYVPITYSKDPSIWDLKQELEDSEEEKKITMAEARAKRTHRVINHPYYFPFNGKQAEDYLRSKERGDFVIRQSSRGDDHLAITWKLDKDLFQHIDIQELEKENPLALGRVLVVEGQRYHDLDQIIVEYLQNKVRLLNELTSNEKFKVGNQRDVVKFIEDYSKVNPNRSVYYFSLNYKNPGWFYLMFKLNAKSKLYTWNVKLTNTGFFLVNYNYPSVIQLCNGFKTLLRSSSTKSKTTAYH</sequence>
<dbReference type="InterPro" id="IPR032706">
    <property type="entry name" value="Spt6_HHH"/>
</dbReference>
<dbReference type="Gene3D" id="1.10.10.2740">
    <property type="entry name" value="Spt6, Death-like domain"/>
    <property type="match status" value="1"/>
</dbReference>
<protein>
    <recommendedName>
        <fullName evidence="4 10">Transcription elongation factor Spt6</fullName>
    </recommendedName>
</protein>
<dbReference type="Proteomes" id="UP000001640">
    <property type="component" value="Chromosome 1"/>
</dbReference>
<feature type="compositionally biased region" description="Basic and acidic residues" evidence="12">
    <location>
        <begin position="207"/>
        <end position="223"/>
    </location>
</feature>
<dbReference type="Pfam" id="PF14635">
    <property type="entry name" value="HHH_7"/>
    <property type="match status" value="1"/>
</dbReference>
<dbReference type="InterPro" id="IPR023323">
    <property type="entry name" value="Tex-like_dom_sf"/>
</dbReference>
<proteinExistence type="inferred from homology"/>
<dbReference type="InterPro" id="IPR035420">
    <property type="entry name" value="Spt6_SH2"/>
</dbReference>
<feature type="compositionally biased region" description="Acidic residues" evidence="12">
    <location>
        <begin position="59"/>
        <end position="69"/>
    </location>
</feature>
<dbReference type="FunFam" id="3.30.505.10:FF:000056">
    <property type="entry name" value="Transcription elongation factor Spt6"/>
    <property type="match status" value="1"/>
</dbReference>
<evidence type="ECO:0000259" key="13">
    <source>
        <dbReference type="PROSITE" id="PS50001"/>
    </source>
</evidence>
<evidence type="ECO:0000256" key="11">
    <source>
        <dbReference type="PROSITE-ProRule" id="PRU00191"/>
    </source>
</evidence>